<name>A0A3E0DUQ9_9BACT</name>
<protein>
    <recommendedName>
        <fullName evidence="4">Lmo0937 family membrane protein</fullName>
    </recommendedName>
</protein>
<evidence type="ECO:0000313" key="2">
    <source>
        <dbReference type="EMBL" id="REG88317.1"/>
    </source>
</evidence>
<keyword evidence="1" id="KW-0812">Transmembrane</keyword>
<proteinExistence type="predicted"/>
<comment type="caution">
    <text evidence="2">The sequence shown here is derived from an EMBL/GenBank/DDBJ whole genome shotgun (WGS) entry which is preliminary data.</text>
</comment>
<dbReference type="NCBIfam" id="NF033488">
    <property type="entry name" value="lmo0937_fam_TM"/>
    <property type="match status" value="1"/>
</dbReference>
<accession>A0A3E0DUQ9</accession>
<sequence length="50" mass="5564">MKYLLYIIAVILLIGWAISVFIYSVAGLIHILLVLAVIAIAFKLFTGRND</sequence>
<gene>
    <name evidence="2" type="ORF">C8N25_11095</name>
</gene>
<keyword evidence="3" id="KW-1185">Reference proteome</keyword>
<dbReference type="EMBL" id="QUNF01000010">
    <property type="protein sequence ID" value="REG88317.1"/>
    <property type="molecule type" value="Genomic_DNA"/>
</dbReference>
<feature type="transmembrane region" description="Helical" evidence="1">
    <location>
        <begin position="5"/>
        <end position="23"/>
    </location>
</feature>
<dbReference type="Pfam" id="PF18919">
    <property type="entry name" value="DUF5670"/>
    <property type="match status" value="1"/>
</dbReference>
<organism evidence="2 3">
    <name type="scientific">Algoriphagus antarcticus</name>
    <dbReference type="NCBI Taxonomy" id="238540"/>
    <lineage>
        <taxon>Bacteria</taxon>
        <taxon>Pseudomonadati</taxon>
        <taxon>Bacteroidota</taxon>
        <taxon>Cytophagia</taxon>
        <taxon>Cytophagales</taxon>
        <taxon>Cyclobacteriaceae</taxon>
        <taxon>Algoriphagus</taxon>
    </lineage>
</organism>
<dbReference type="Proteomes" id="UP000256405">
    <property type="component" value="Unassembled WGS sequence"/>
</dbReference>
<evidence type="ECO:0000313" key="3">
    <source>
        <dbReference type="Proteomes" id="UP000256405"/>
    </source>
</evidence>
<reference evidence="2 3" key="1">
    <citation type="submission" date="2018-08" db="EMBL/GenBank/DDBJ databases">
        <title>Genomic Encyclopedia of Archaeal and Bacterial Type Strains, Phase II (KMG-II): from individual species to whole genera.</title>
        <authorList>
            <person name="Goeker M."/>
        </authorList>
    </citation>
    <scope>NUCLEOTIDE SEQUENCE [LARGE SCALE GENOMIC DNA]</scope>
    <source>
        <strain evidence="2 3">DSM 15986</strain>
    </source>
</reference>
<keyword evidence="1" id="KW-0472">Membrane</keyword>
<evidence type="ECO:0008006" key="4">
    <source>
        <dbReference type="Google" id="ProtNLM"/>
    </source>
</evidence>
<feature type="transmembrane region" description="Helical" evidence="1">
    <location>
        <begin position="29"/>
        <end position="46"/>
    </location>
</feature>
<keyword evidence="1" id="KW-1133">Transmembrane helix</keyword>
<evidence type="ECO:0000256" key="1">
    <source>
        <dbReference type="SAM" id="Phobius"/>
    </source>
</evidence>
<dbReference type="AlphaFoldDB" id="A0A3E0DUQ9"/>
<dbReference type="InterPro" id="IPR043727">
    <property type="entry name" value="Lmo0937-like"/>
</dbReference>
<dbReference type="RefSeq" id="WP_116116493.1">
    <property type="nucleotide sequence ID" value="NZ_MSSW01000045.1"/>
</dbReference>